<keyword evidence="13" id="KW-1185">Reference proteome</keyword>
<dbReference type="Gene3D" id="3.40.50.620">
    <property type="entry name" value="HUPs"/>
    <property type="match status" value="1"/>
</dbReference>
<accession>A0AAF1BZE3</accession>
<evidence type="ECO:0000256" key="11">
    <source>
        <dbReference type="SAM" id="MobiDB-lite"/>
    </source>
</evidence>
<dbReference type="EC" id="6.1.1.2" evidence="2 9"/>
<dbReference type="InterPro" id="IPR050203">
    <property type="entry name" value="Trp-tRNA_synthetase"/>
</dbReference>
<keyword evidence="5 10" id="KW-0067">ATP-binding</keyword>
<evidence type="ECO:0000256" key="4">
    <source>
        <dbReference type="ARBA" id="ARBA00022741"/>
    </source>
</evidence>
<comment type="similarity">
    <text evidence="1 10">Belongs to the class-I aminoacyl-tRNA synthetase family.</text>
</comment>
<dbReference type="GO" id="GO:0004830">
    <property type="term" value="F:tryptophan-tRNA ligase activity"/>
    <property type="evidence" value="ECO:0007669"/>
    <property type="project" value="UniProtKB-UniRule"/>
</dbReference>
<keyword evidence="3 10" id="KW-0436">Ligase</keyword>
<keyword evidence="6 10" id="KW-0648">Protein biosynthesis</keyword>
<dbReference type="CDD" id="cd00806">
    <property type="entry name" value="TrpRS_core"/>
    <property type="match status" value="1"/>
</dbReference>
<proteinExistence type="inferred from homology"/>
<dbReference type="Proteomes" id="UP001304340">
    <property type="component" value="Chromosome"/>
</dbReference>
<dbReference type="InterPro" id="IPR002306">
    <property type="entry name" value="Trp-tRNA-ligase"/>
</dbReference>
<evidence type="ECO:0000256" key="10">
    <source>
        <dbReference type="RuleBase" id="RU363036"/>
    </source>
</evidence>
<dbReference type="KEGG" id="sbil:SANBI_000666"/>
<dbReference type="RefSeq" id="WP_319158910.1">
    <property type="nucleotide sequence ID" value="NZ_CP138359.1"/>
</dbReference>
<dbReference type="GO" id="GO:0005737">
    <property type="term" value="C:cytoplasm"/>
    <property type="evidence" value="ECO:0007669"/>
    <property type="project" value="UniProtKB-UniRule"/>
</dbReference>
<dbReference type="InterPro" id="IPR002305">
    <property type="entry name" value="aa-tRNA-synth_Ic"/>
</dbReference>
<keyword evidence="7 10" id="KW-0030">Aminoacyl-tRNA synthetase</keyword>
<dbReference type="PRINTS" id="PR01039">
    <property type="entry name" value="TRNASYNTHTRP"/>
</dbReference>
<evidence type="ECO:0000256" key="6">
    <source>
        <dbReference type="ARBA" id="ARBA00022917"/>
    </source>
</evidence>
<dbReference type="GO" id="GO:0006436">
    <property type="term" value="P:tryptophanyl-tRNA aminoacylation"/>
    <property type="evidence" value="ECO:0007669"/>
    <property type="project" value="UniProtKB-UniRule"/>
</dbReference>
<evidence type="ECO:0000313" key="13">
    <source>
        <dbReference type="Proteomes" id="UP001304340"/>
    </source>
</evidence>
<organism evidence="12 13">
    <name type="scientific">Sanguibacter biliveldensis</name>
    <dbReference type="NCBI Taxonomy" id="3030830"/>
    <lineage>
        <taxon>Bacteria</taxon>
        <taxon>Bacillati</taxon>
        <taxon>Actinomycetota</taxon>
        <taxon>Actinomycetes</taxon>
        <taxon>Micrococcales</taxon>
        <taxon>Sanguibacteraceae</taxon>
        <taxon>Sanguibacter</taxon>
    </lineage>
</organism>
<evidence type="ECO:0000256" key="8">
    <source>
        <dbReference type="ARBA" id="ARBA00049929"/>
    </source>
</evidence>
<evidence type="ECO:0000256" key="7">
    <source>
        <dbReference type="ARBA" id="ARBA00023146"/>
    </source>
</evidence>
<reference evidence="13" key="1">
    <citation type="submission" date="2023-11" db="EMBL/GenBank/DDBJ databases">
        <authorList>
            <person name="Helweg L.P."/>
            <person name="Kiel A."/>
            <person name="Hitz F."/>
            <person name="Ruckert-Reed C."/>
            <person name="Busche T."/>
            <person name="Kaltschmidt B."/>
            <person name="Kaltschmidt C."/>
        </authorList>
    </citation>
    <scope>NUCLEOTIDE SEQUENCE [LARGE SCALE GENOMIC DNA]</scope>
    <source>
        <strain evidence="13">4.1</strain>
    </source>
</reference>
<protein>
    <recommendedName>
        <fullName evidence="2 9">Tryptophan--tRNA ligase</fullName>
        <ecNumber evidence="2 9">6.1.1.2</ecNumber>
    </recommendedName>
</protein>
<evidence type="ECO:0000256" key="5">
    <source>
        <dbReference type="ARBA" id="ARBA00022840"/>
    </source>
</evidence>
<dbReference type="GO" id="GO:0005524">
    <property type="term" value="F:ATP binding"/>
    <property type="evidence" value="ECO:0007669"/>
    <property type="project" value="UniProtKB-KW"/>
</dbReference>
<dbReference type="InterPro" id="IPR001412">
    <property type="entry name" value="aa-tRNA-synth_I_CS"/>
</dbReference>
<evidence type="ECO:0000256" key="9">
    <source>
        <dbReference type="NCBIfam" id="TIGR00233"/>
    </source>
</evidence>
<dbReference type="PROSITE" id="PS00178">
    <property type="entry name" value="AA_TRNA_LIGASE_I"/>
    <property type="match status" value="1"/>
</dbReference>
<evidence type="ECO:0000313" key="12">
    <source>
        <dbReference type="EMBL" id="WPF83027.1"/>
    </source>
</evidence>
<comment type="catalytic activity">
    <reaction evidence="8">
        <text>tRNA(Trp) + L-tryptophan + ATP = L-tryptophyl-tRNA(Trp) + AMP + diphosphate + H(+)</text>
        <dbReference type="Rhea" id="RHEA:24080"/>
        <dbReference type="Rhea" id="RHEA-COMP:9671"/>
        <dbReference type="Rhea" id="RHEA-COMP:9705"/>
        <dbReference type="ChEBI" id="CHEBI:15378"/>
        <dbReference type="ChEBI" id="CHEBI:30616"/>
        <dbReference type="ChEBI" id="CHEBI:33019"/>
        <dbReference type="ChEBI" id="CHEBI:57912"/>
        <dbReference type="ChEBI" id="CHEBI:78442"/>
        <dbReference type="ChEBI" id="CHEBI:78535"/>
        <dbReference type="ChEBI" id="CHEBI:456215"/>
        <dbReference type="EC" id="6.1.1.2"/>
    </reaction>
</comment>
<name>A0AAF1BZE3_9MICO</name>
<dbReference type="PANTHER" id="PTHR43766">
    <property type="entry name" value="TRYPTOPHAN--TRNA LIGASE, MITOCHONDRIAL"/>
    <property type="match status" value="1"/>
</dbReference>
<evidence type="ECO:0000256" key="3">
    <source>
        <dbReference type="ARBA" id="ARBA00022598"/>
    </source>
</evidence>
<dbReference type="FunFam" id="1.10.240.10:FF:000005">
    <property type="entry name" value="Tryptophan--tRNA ligase"/>
    <property type="match status" value="1"/>
</dbReference>
<keyword evidence="4 10" id="KW-0547">Nucleotide-binding</keyword>
<dbReference type="AlphaFoldDB" id="A0AAF1BZE3"/>
<evidence type="ECO:0000256" key="2">
    <source>
        <dbReference type="ARBA" id="ARBA00013161"/>
    </source>
</evidence>
<dbReference type="SUPFAM" id="SSF52374">
    <property type="entry name" value="Nucleotidylyl transferase"/>
    <property type="match status" value="1"/>
</dbReference>
<dbReference type="Gene3D" id="1.10.240.10">
    <property type="entry name" value="Tyrosyl-Transfer RNA Synthetase"/>
    <property type="match status" value="1"/>
</dbReference>
<dbReference type="Pfam" id="PF00579">
    <property type="entry name" value="tRNA-synt_1b"/>
    <property type="match status" value="1"/>
</dbReference>
<evidence type="ECO:0000256" key="1">
    <source>
        <dbReference type="ARBA" id="ARBA00005594"/>
    </source>
</evidence>
<dbReference type="EMBL" id="CP138359">
    <property type="protein sequence ID" value="WPF83027.1"/>
    <property type="molecule type" value="Genomic_DNA"/>
</dbReference>
<feature type="region of interest" description="Disordered" evidence="11">
    <location>
        <begin position="1"/>
        <end position="47"/>
    </location>
</feature>
<sequence>MTTHVPAQPVTHPLAPSTSAPVLSPAGAKTARPDDSPPAPTHETGSVAAARVRSRELEDQIAQDPSAFRVLTGERPTGALHIGHYFGTVANRARLQQAGVELLLVLADYQVITDRDETGDLRGTVREILLDYQAAGIDPERTTIFTHSAVPALNQLVLPFLSLVSVAELERNPTVKDEVRAGGGRAMSGLMLTYPVHQAADILFCRANLVPVGQDQLPHLETTRTLARRFNHRFSPARPFFTEPDALLAPSPTILGHDGAKMSKSRGNSLLISATEDETAAFVRRCVTDADRHVTYDPERRPGVANLLTLASLCTGETPETVADEIGARGAGALKALVTEALVEYFRPVRARRTALTESTLDPLSLLERGNARANQIADSTLDDVRELMGTSYT</sequence>
<dbReference type="PANTHER" id="PTHR43766:SF1">
    <property type="entry name" value="TRYPTOPHAN--TRNA LIGASE, MITOCHONDRIAL"/>
    <property type="match status" value="1"/>
</dbReference>
<dbReference type="InterPro" id="IPR014729">
    <property type="entry name" value="Rossmann-like_a/b/a_fold"/>
</dbReference>
<dbReference type="NCBIfam" id="TIGR00233">
    <property type="entry name" value="trpS"/>
    <property type="match status" value="1"/>
</dbReference>
<gene>
    <name evidence="12" type="primary">trpS</name>
    <name evidence="12" type="ORF">SANBI_000666</name>
</gene>